<proteinExistence type="predicted"/>
<accession>A0ABN9D971</accession>
<dbReference type="Proteomes" id="UP001162483">
    <property type="component" value="Unassembled WGS sequence"/>
</dbReference>
<reference evidence="1" key="1">
    <citation type="submission" date="2023-05" db="EMBL/GenBank/DDBJ databases">
        <authorList>
            <person name="Stuckert A."/>
        </authorList>
    </citation>
    <scope>NUCLEOTIDE SEQUENCE</scope>
</reference>
<comment type="caution">
    <text evidence="1">The sequence shown here is derived from an EMBL/GenBank/DDBJ whole genome shotgun (WGS) entry which is preliminary data.</text>
</comment>
<evidence type="ECO:0000313" key="2">
    <source>
        <dbReference type="Proteomes" id="UP001162483"/>
    </source>
</evidence>
<gene>
    <name evidence="1" type="ORF">SPARVUS_LOCUS6868489</name>
</gene>
<name>A0ABN9D971_9NEOB</name>
<sequence>MGPATDPGPSGSAQVSKWSVHPCLIHNNKPKTGQRTEKITVLLFLMFQDYL</sequence>
<keyword evidence="2" id="KW-1185">Reference proteome</keyword>
<organism evidence="1 2">
    <name type="scientific">Staurois parvus</name>
    <dbReference type="NCBI Taxonomy" id="386267"/>
    <lineage>
        <taxon>Eukaryota</taxon>
        <taxon>Metazoa</taxon>
        <taxon>Chordata</taxon>
        <taxon>Craniata</taxon>
        <taxon>Vertebrata</taxon>
        <taxon>Euteleostomi</taxon>
        <taxon>Amphibia</taxon>
        <taxon>Batrachia</taxon>
        <taxon>Anura</taxon>
        <taxon>Neobatrachia</taxon>
        <taxon>Ranoidea</taxon>
        <taxon>Ranidae</taxon>
        <taxon>Staurois</taxon>
    </lineage>
</organism>
<dbReference type="EMBL" id="CATNWA010014214">
    <property type="protein sequence ID" value="CAI9569120.1"/>
    <property type="molecule type" value="Genomic_DNA"/>
</dbReference>
<feature type="non-terminal residue" evidence="1">
    <location>
        <position position="51"/>
    </location>
</feature>
<protein>
    <submittedName>
        <fullName evidence="1">Uncharacterized protein</fullName>
    </submittedName>
</protein>
<evidence type="ECO:0000313" key="1">
    <source>
        <dbReference type="EMBL" id="CAI9569120.1"/>
    </source>
</evidence>